<dbReference type="InterPro" id="IPR013210">
    <property type="entry name" value="LRR_N_plant-typ"/>
</dbReference>
<feature type="signal peptide" evidence="13">
    <location>
        <begin position="1"/>
        <end position="20"/>
    </location>
</feature>
<keyword evidence="9" id="KW-0675">Receptor</keyword>
<evidence type="ECO:0000256" key="11">
    <source>
        <dbReference type="ARBA" id="ARBA00046288"/>
    </source>
</evidence>
<keyword evidence="4" id="KW-0677">Repeat</keyword>
<dbReference type="SUPFAM" id="SSF52058">
    <property type="entry name" value="L domain-like"/>
    <property type="match status" value="1"/>
</dbReference>
<evidence type="ECO:0000256" key="1">
    <source>
        <dbReference type="ARBA" id="ARBA00022614"/>
    </source>
</evidence>
<reference evidence="15 16" key="1">
    <citation type="submission" date="2018-05" db="EMBL/GenBank/DDBJ databases">
        <authorList>
            <person name="Thind KAUR A."/>
        </authorList>
    </citation>
    <scope>NUCLEOTIDE SEQUENCE [LARGE SCALE GENOMIC DNA]</scope>
</reference>
<keyword evidence="1" id="KW-0433">Leucine-rich repeat</keyword>
<evidence type="ECO:0000313" key="16">
    <source>
        <dbReference type="Proteomes" id="UP000280104"/>
    </source>
</evidence>
<evidence type="ECO:0000256" key="5">
    <source>
        <dbReference type="ARBA" id="ARBA00022741"/>
    </source>
</evidence>
<dbReference type="InterPro" id="IPR032675">
    <property type="entry name" value="LRR_dom_sf"/>
</dbReference>
<dbReference type="Pfam" id="PF07714">
    <property type="entry name" value="PK_Tyr_Ser-Thr"/>
    <property type="match status" value="1"/>
</dbReference>
<dbReference type="InterPro" id="IPR000719">
    <property type="entry name" value="Prot_kinase_dom"/>
</dbReference>
<evidence type="ECO:0000256" key="7">
    <source>
        <dbReference type="ARBA" id="ARBA00022989"/>
    </source>
</evidence>
<evidence type="ECO:0000256" key="6">
    <source>
        <dbReference type="ARBA" id="ARBA00022840"/>
    </source>
</evidence>
<evidence type="ECO:0000256" key="3">
    <source>
        <dbReference type="ARBA" id="ARBA00022729"/>
    </source>
</evidence>
<keyword evidence="7 12" id="KW-1133">Transmembrane helix</keyword>
<dbReference type="GO" id="GO:0005524">
    <property type="term" value="F:ATP binding"/>
    <property type="evidence" value="ECO:0007669"/>
    <property type="project" value="UniProtKB-KW"/>
</dbReference>
<evidence type="ECO:0000256" key="12">
    <source>
        <dbReference type="SAM" id="Phobius"/>
    </source>
</evidence>
<evidence type="ECO:0000256" key="8">
    <source>
        <dbReference type="ARBA" id="ARBA00023136"/>
    </source>
</evidence>
<dbReference type="Gene3D" id="1.10.510.10">
    <property type="entry name" value="Transferase(Phosphotransferase) domain 1"/>
    <property type="match status" value="1"/>
</dbReference>
<dbReference type="GO" id="GO:0012505">
    <property type="term" value="C:endomembrane system"/>
    <property type="evidence" value="ECO:0007669"/>
    <property type="project" value="UniProtKB-SubCell"/>
</dbReference>
<dbReference type="InterPro" id="IPR003591">
    <property type="entry name" value="Leu-rich_rpt_typical-subtyp"/>
</dbReference>
<evidence type="ECO:0000259" key="14">
    <source>
        <dbReference type="PROSITE" id="PS50011"/>
    </source>
</evidence>
<keyword evidence="3 13" id="KW-0732">Signal</keyword>
<feature type="chain" id="PRO_5028993566" description="Protein kinase domain-containing protein" evidence="13">
    <location>
        <begin position="21"/>
        <end position="733"/>
    </location>
</feature>
<evidence type="ECO:0000256" key="9">
    <source>
        <dbReference type="ARBA" id="ARBA00023170"/>
    </source>
</evidence>
<keyword evidence="2 12" id="KW-0812">Transmembrane</keyword>
<evidence type="ECO:0000313" key="15">
    <source>
        <dbReference type="EMBL" id="SPT19070.1"/>
    </source>
</evidence>
<dbReference type="InterPro" id="IPR011009">
    <property type="entry name" value="Kinase-like_dom_sf"/>
</dbReference>
<proteinExistence type="predicted"/>
<feature type="domain" description="Protein kinase" evidence="14">
    <location>
        <begin position="438"/>
        <end position="716"/>
    </location>
</feature>
<dbReference type="InterPro" id="IPR001611">
    <property type="entry name" value="Leu-rich_rpt"/>
</dbReference>
<comment type="subcellular location">
    <subcellularLocation>
        <location evidence="11">Endomembrane system</location>
        <topology evidence="11">Single-pass type I membrane protein</topology>
    </subcellularLocation>
</comment>
<dbReference type="SUPFAM" id="SSF56112">
    <property type="entry name" value="Protein kinase-like (PK-like)"/>
    <property type="match status" value="1"/>
</dbReference>
<evidence type="ECO:0000256" key="10">
    <source>
        <dbReference type="ARBA" id="ARBA00023180"/>
    </source>
</evidence>
<dbReference type="Proteomes" id="UP000280104">
    <property type="component" value="Chromosome II"/>
</dbReference>
<accession>A0A7H4LKD2</accession>
<dbReference type="AlphaFoldDB" id="A0A7H4LKD2"/>
<gene>
    <name evidence="15" type="ORF">CAMPLR22A2D_LOCUS3684</name>
</gene>
<organism evidence="15 16">
    <name type="scientific">Triticum aestivum</name>
    <name type="common">Wheat</name>
    <dbReference type="NCBI Taxonomy" id="4565"/>
    <lineage>
        <taxon>Eukaryota</taxon>
        <taxon>Viridiplantae</taxon>
        <taxon>Streptophyta</taxon>
        <taxon>Embryophyta</taxon>
        <taxon>Tracheophyta</taxon>
        <taxon>Spermatophyta</taxon>
        <taxon>Magnoliopsida</taxon>
        <taxon>Liliopsida</taxon>
        <taxon>Poales</taxon>
        <taxon>Poaceae</taxon>
        <taxon>BOP clade</taxon>
        <taxon>Pooideae</taxon>
        <taxon>Triticodae</taxon>
        <taxon>Triticeae</taxon>
        <taxon>Triticinae</taxon>
        <taxon>Triticum</taxon>
    </lineage>
</organism>
<dbReference type="GO" id="GO:0004672">
    <property type="term" value="F:protein kinase activity"/>
    <property type="evidence" value="ECO:0007669"/>
    <property type="project" value="InterPro"/>
</dbReference>
<dbReference type="PANTHER" id="PTHR46084">
    <property type="entry name" value="PROTEIN MALE DISCOVERER 2"/>
    <property type="match status" value="1"/>
</dbReference>
<dbReference type="Pfam" id="PF00560">
    <property type="entry name" value="LRR_1"/>
    <property type="match status" value="3"/>
</dbReference>
<evidence type="ECO:0000256" key="13">
    <source>
        <dbReference type="SAM" id="SignalP"/>
    </source>
</evidence>
<keyword evidence="6" id="KW-0067">ATP-binding</keyword>
<keyword evidence="5" id="KW-0547">Nucleotide-binding</keyword>
<keyword evidence="10" id="KW-0325">Glycoprotein</keyword>
<dbReference type="InterPro" id="IPR001245">
    <property type="entry name" value="Ser-Thr/Tyr_kinase_cat_dom"/>
</dbReference>
<dbReference type="FunFam" id="3.30.200.20:FF:000489">
    <property type="entry name" value="Inactive receptor-like serine/threonine-protein kinase"/>
    <property type="match status" value="1"/>
</dbReference>
<dbReference type="SMART" id="SM00369">
    <property type="entry name" value="LRR_TYP"/>
    <property type="match status" value="4"/>
</dbReference>
<dbReference type="FunFam" id="3.80.10.10:FF:000101">
    <property type="entry name" value="LRR receptor-like serine/threonine-protein kinase ERECTA"/>
    <property type="match status" value="1"/>
</dbReference>
<keyword evidence="8 12" id="KW-0472">Membrane</keyword>
<dbReference type="EMBL" id="LS480641">
    <property type="protein sequence ID" value="SPT19070.1"/>
    <property type="molecule type" value="Genomic_DNA"/>
</dbReference>
<evidence type="ECO:0000256" key="2">
    <source>
        <dbReference type="ARBA" id="ARBA00022692"/>
    </source>
</evidence>
<name>A0A7H4LKD2_WHEAT</name>
<dbReference type="Gene3D" id="3.30.200.20">
    <property type="entry name" value="Phosphorylase Kinase, domain 1"/>
    <property type="match status" value="1"/>
</dbReference>
<dbReference type="PANTHER" id="PTHR46084:SF19">
    <property type="entry name" value="PROTEIN KINASE DOMAIN-CONTAINING PROTEIN"/>
    <property type="match status" value="1"/>
</dbReference>
<dbReference type="PROSITE" id="PS51450">
    <property type="entry name" value="LRR"/>
    <property type="match status" value="1"/>
</dbReference>
<sequence>MRWSGMVALLECSCASVIIGHHHCLAWPLSATSSRSSFLLHTKTRVNTRGLRERERERERDYHVNRPFFPLLRAKLTATTMARLLLLGFSLLLLTGLRPGRAFLVADPQPDVSDDVPALLAFKKAIYDDPLARLSDWNSSDPDPCLWFGVTCSDFDARVVTLDLSNSSLVGFLAPRIGSLTSLQKLILDHNAFTGSIPREIGKLKNLTVLNLSTNLLQGPIPSETGDMQNISTIDLHANRLSGALPPELGKLTNLKELRLSNNSLTGTIPGSNSSTMVSTKKEDQVGLCQLAQLTDIDLSNNLLAGSIPACLNHIQRSRMAGNCFQNNDTMNRADWQCGNSTDAGKDNNSIGEDGQRGRVIQPLWLLIVEVVTGVSVLSILTLCAIAGLRRRKDRSSGRGVPWTRALSWKENNVISIDDDLLANVPKISRQELAEACEDFSNIIGSSHETVVYKGTMKDGREIAVVSMSAPVHYWTNYVELYFQKEVVEVARLSHENAAKMVGYCKSSDPFSRMVVFEYPPNGTLYEHLHDVEGCQLSWPRRMKIALSIARVLRYLHTELQPPFAVAALASSSIYLTEDFSPKIIDFERWRGLVGKPLLSSGCVVNGGGGHSNGVVDSRHVRFMDVQANTFAFGVILLELISGRASLSKDTDDLLEWARKHLEQPGEFGKLVDPKLKSVGQESLGIICNVVNLCIDAEPSRRPSMNMIGAILEEGVDTSVRDSSLAWAEAAIS</sequence>
<feature type="transmembrane region" description="Helical" evidence="12">
    <location>
        <begin position="364"/>
        <end position="389"/>
    </location>
</feature>
<dbReference type="Pfam" id="PF08263">
    <property type="entry name" value="LRRNT_2"/>
    <property type="match status" value="1"/>
</dbReference>
<protein>
    <recommendedName>
        <fullName evidence="14">Protein kinase domain-containing protein</fullName>
    </recommendedName>
</protein>
<dbReference type="PROSITE" id="PS50011">
    <property type="entry name" value="PROTEIN_KINASE_DOM"/>
    <property type="match status" value="1"/>
</dbReference>
<evidence type="ECO:0000256" key="4">
    <source>
        <dbReference type="ARBA" id="ARBA00022737"/>
    </source>
</evidence>
<dbReference type="Gene3D" id="3.80.10.10">
    <property type="entry name" value="Ribonuclease Inhibitor"/>
    <property type="match status" value="2"/>
</dbReference>